<dbReference type="Gene3D" id="3.40.390.10">
    <property type="entry name" value="Collagenase (Catalytic Domain)"/>
    <property type="match status" value="1"/>
</dbReference>
<evidence type="ECO:0000259" key="8">
    <source>
        <dbReference type="SMART" id="SM00235"/>
    </source>
</evidence>
<evidence type="ECO:0000256" key="1">
    <source>
        <dbReference type="ARBA" id="ARBA00022670"/>
    </source>
</evidence>
<keyword evidence="2 6" id="KW-0479">Metal-binding</keyword>
<dbReference type="Proteomes" id="UP001307849">
    <property type="component" value="Unassembled WGS sequence"/>
</dbReference>
<evidence type="ECO:0000313" key="9">
    <source>
        <dbReference type="EMBL" id="KAK6504089.1"/>
    </source>
</evidence>
<comment type="caution">
    <text evidence="9">The sequence shown here is derived from an EMBL/GenBank/DDBJ whole genome shotgun (WGS) entry which is preliminary data.</text>
</comment>
<feature type="binding site" evidence="6">
    <location>
        <position position="389"/>
    </location>
    <ligand>
        <name>Zn(2+)</name>
        <dbReference type="ChEBI" id="CHEBI:29105"/>
        <label>2</label>
        <note>catalytic</note>
    </ligand>
</feature>
<organism evidence="9 10">
    <name type="scientific">Arthrobotrys conoides</name>
    <dbReference type="NCBI Taxonomy" id="74498"/>
    <lineage>
        <taxon>Eukaryota</taxon>
        <taxon>Fungi</taxon>
        <taxon>Dikarya</taxon>
        <taxon>Ascomycota</taxon>
        <taxon>Pezizomycotina</taxon>
        <taxon>Orbiliomycetes</taxon>
        <taxon>Orbiliales</taxon>
        <taxon>Orbiliaceae</taxon>
        <taxon>Arthrobotrys</taxon>
    </lineage>
</organism>
<evidence type="ECO:0000256" key="3">
    <source>
        <dbReference type="ARBA" id="ARBA00022801"/>
    </source>
</evidence>
<dbReference type="SUPFAM" id="SSF55486">
    <property type="entry name" value="Metalloproteases ('zincins'), catalytic domain"/>
    <property type="match status" value="1"/>
</dbReference>
<evidence type="ECO:0000256" key="7">
    <source>
        <dbReference type="SAM" id="MobiDB-lite"/>
    </source>
</evidence>
<feature type="binding site" evidence="6">
    <location>
        <position position="385"/>
    </location>
    <ligand>
        <name>Zn(2+)</name>
        <dbReference type="ChEBI" id="CHEBI:29105"/>
        <label>2</label>
        <note>catalytic</note>
    </ligand>
</feature>
<feature type="compositionally biased region" description="Basic and acidic residues" evidence="7">
    <location>
        <begin position="202"/>
        <end position="212"/>
    </location>
</feature>
<dbReference type="Pfam" id="PF00413">
    <property type="entry name" value="Peptidase_M10"/>
    <property type="match status" value="1"/>
</dbReference>
<reference evidence="9 10" key="1">
    <citation type="submission" date="2019-10" db="EMBL/GenBank/DDBJ databases">
        <authorList>
            <person name="Palmer J.M."/>
        </authorList>
    </citation>
    <scope>NUCLEOTIDE SEQUENCE [LARGE SCALE GENOMIC DNA]</scope>
    <source>
        <strain evidence="9 10">TWF506</strain>
    </source>
</reference>
<keyword evidence="6" id="KW-0106">Calcium</keyword>
<feature type="binding site" evidence="6">
    <location>
        <position position="328"/>
    </location>
    <ligand>
        <name>Ca(2+)</name>
        <dbReference type="ChEBI" id="CHEBI:29108"/>
        <label>3</label>
    </ligand>
</feature>
<feature type="binding site" evidence="6">
    <location>
        <position position="347"/>
    </location>
    <ligand>
        <name>Zn(2+)</name>
        <dbReference type="ChEBI" id="CHEBI:29105"/>
        <label>1</label>
    </ligand>
</feature>
<accession>A0AAN8N6C4</accession>
<keyword evidence="1" id="KW-0645">Protease</keyword>
<dbReference type="InterPro" id="IPR024079">
    <property type="entry name" value="MetalloPept_cat_dom_sf"/>
</dbReference>
<gene>
    <name evidence="9" type="ORF">TWF506_002301</name>
</gene>
<dbReference type="AlphaFoldDB" id="A0AAN8N6C4"/>
<dbReference type="GO" id="GO:0031012">
    <property type="term" value="C:extracellular matrix"/>
    <property type="evidence" value="ECO:0007669"/>
    <property type="project" value="InterPro"/>
</dbReference>
<feature type="compositionally biased region" description="Acidic residues" evidence="7">
    <location>
        <begin position="39"/>
        <end position="54"/>
    </location>
</feature>
<dbReference type="InterPro" id="IPR001818">
    <property type="entry name" value="Pept_M10_metallopeptidase"/>
</dbReference>
<evidence type="ECO:0000256" key="4">
    <source>
        <dbReference type="ARBA" id="ARBA00022833"/>
    </source>
</evidence>
<comment type="cofactor">
    <cofactor evidence="6">
        <name>Zn(2+)</name>
        <dbReference type="ChEBI" id="CHEBI:29105"/>
    </cofactor>
    <text evidence="6">Binds 2 Zn(2+) ions per subunit.</text>
</comment>
<evidence type="ECO:0000256" key="6">
    <source>
        <dbReference type="PIRSR" id="PIRSR621190-2"/>
    </source>
</evidence>
<feature type="binding site" evidence="6">
    <location>
        <position position="403"/>
    </location>
    <ligand>
        <name>Zn(2+)</name>
        <dbReference type="ChEBI" id="CHEBI:29105"/>
        <label>2</label>
        <note>catalytic</note>
    </ligand>
</feature>
<feature type="binding site" evidence="6">
    <location>
        <position position="360"/>
    </location>
    <ligand>
        <name>Zn(2+)</name>
        <dbReference type="ChEBI" id="CHEBI:29105"/>
        <label>1</label>
    </ligand>
</feature>
<evidence type="ECO:0000256" key="5">
    <source>
        <dbReference type="PIRSR" id="PIRSR621190-1"/>
    </source>
</evidence>
<dbReference type="SMART" id="SM00235">
    <property type="entry name" value="ZnMc"/>
    <property type="match status" value="1"/>
</dbReference>
<evidence type="ECO:0000313" key="10">
    <source>
        <dbReference type="Proteomes" id="UP001307849"/>
    </source>
</evidence>
<feature type="domain" description="Peptidase metallopeptidase" evidence="8">
    <location>
        <begin position="243"/>
        <end position="432"/>
    </location>
</feature>
<dbReference type="GO" id="GO:0004222">
    <property type="term" value="F:metalloendopeptidase activity"/>
    <property type="evidence" value="ECO:0007669"/>
    <property type="project" value="InterPro"/>
</dbReference>
<dbReference type="EMBL" id="JAVHJM010000010">
    <property type="protein sequence ID" value="KAK6504089.1"/>
    <property type="molecule type" value="Genomic_DNA"/>
</dbReference>
<feature type="compositionally biased region" description="Acidic residues" evidence="7">
    <location>
        <begin position="82"/>
        <end position="104"/>
    </location>
</feature>
<evidence type="ECO:0000256" key="2">
    <source>
        <dbReference type="ARBA" id="ARBA00022723"/>
    </source>
</evidence>
<dbReference type="GO" id="GO:0006508">
    <property type="term" value="P:proteolysis"/>
    <property type="evidence" value="ECO:0007669"/>
    <property type="project" value="UniProtKB-KW"/>
</dbReference>
<feature type="compositionally biased region" description="Acidic residues" evidence="7">
    <location>
        <begin position="114"/>
        <end position="141"/>
    </location>
</feature>
<feature type="active site" evidence="5">
    <location>
        <position position="386"/>
    </location>
</feature>
<dbReference type="InterPro" id="IPR006026">
    <property type="entry name" value="Peptidase_Metallo"/>
</dbReference>
<feature type="compositionally biased region" description="Acidic residues" evidence="7">
    <location>
        <begin position="152"/>
        <end position="182"/>
    </location>
</feature>
<protein>
    <recommendedName>
        <fullName evidence="8">Peptidase metallopeptidase domain-containing protein</fullName>
    </recommendedName>
</protein>
<keyword evidence="3" id="KW-0378">Hydrolase</keyword>
<dbReference type="PRINTS" id="PR00138">
    <property type="entry name" value="MATRIXIN"/>
</dbReference>
<comment type="cofactor">
    <cofactor evidence="6">
        <name>Ca(2+)</name>
        <dbReference type="ChEBI" id="CHEBI:29108"/>
    </cofactor>
    <text evidence="6">Can bind about 5 Ca(2+) ions per subunit.</text>
</comment>
<keyword evidence="4 6" id="KW-0862">Zinc</keyword>
<feature type="binding site" evidence="6">
    <location>
        <position position="299"/>
    </location>
    <ligand>
        <name>Ca(2+)</name>
        <dbReference type="ChEBI" id="CHEBI:29108"/>
        <label>2</label>
    </ligand>
</feature>
<keyword evidence="10" id="KW-1185">Reference proteome</keyword>
<dbReference type="InterPro" id="IPR021190">
    <property type="entry name" value="Pept_M10A"/>
</dbReference>
<sequence length="750" mass="85440">MTTQWKGAATYDDDENVADGYSYQQKSKIVESDPFQGGYDDEEGKEEEGYDDNQAEYSEGETQYGQENYEDREQDFNQEGGEAYEQEGEGEQDYDQDTEQEYDQEGQQNYNQAEEQDYDQEAQYDNNEESEDINEGEDYGDQEGVYDKAEAGDDEEAEEYDDGEPQAEDTGYDQDQDQDYQENGETNYAGEEDEEGNVEDPLVLRDQGRDNSTRYIVCGTDLPPPPGSRFKREVKDLPKDTTSGILWPHSKSFGWTIKNYPIATENDSNAQYQVTRAVTDAFREWGHWTNFKFTEGGDDIVISWEPNVEHRFIRFQDREHMNCPFRWDGKMRSSENVDAGSNRIFAHAFYPPKVSAGEIHRGEIHVNDSDRLLWDYDLTCAIILHELGHTFGLTHSSDKDAVMWDSHDTEGGNPKHKLRSNDIARFQDAYGDARSEWMQILGDNESSGIADMVILNDHLIRRDDDGSIHALDLFRALIQPHVAWKTIDRNQATAQIAAGELGLFQRHKKGQIYRPKKFDYSSEEWYELDPGLGDSDIAISKSGSSRSPRTAYVYQLHQNGQIWRLPINLTTNSWKHTVSEEPGSWQLIKNDFNEANEPDDNKKSKPKHIVATGEKIFALGEAGDIMMYLDESTTPPGVEWNANFGDRSGLSNLRAGKSGLFSLSEDKELIGIGETPGSEWVTYHTNVDAFACEQDLYIASGGKVLWHAPTSKRSEPWIDLLFTHFTPVQMISGYDTVVIRDKTRICILKT</sequence>
<dbReference type="GO" id="GO:0008270">
    <property type="term" value="F:zinc ion binding"/>
    <property type="evidence" value="ECO:0007669"/>
    <property type="project" value="InterPro"/>
</dbReference>
<feature type="binding site" evidence="6">
    <location>
        <position position="320"/>
    </location>
    <ligand>
        <name>Zn(2+)</name>
        <dbReference type="ChEBI" id="CHEBI:29105"/>
        <label>1</label>
    </ligand>
</feature>
<proteinExistence type="predicted"/>
<feature type="binding site" evidence="6">
    <location>
        <position position="329"/>
    </location>
    <ligand>
        <name>Ca(2+)</name>
        <dbReference type="ChEBI" id="CHEBI:29108"/>
        <label>3</label>
    </ligand>
</feature>
<dbReference type="PANTHER" id="PTHR10201">
    <property type="entry name" value="MATRIX METALLOPROTEINASE"/>
    <property type="match status" value="1"/>
</dbReference>
<feature type="region of interest" description="Disordered" evidence="7">
    <location>
        <begin position="1"/>
        <end position="229"/>
    </location>
</feature>
<name>A0AAN8N6C4_9PEZI</name>
<feature type="binding site" evidence="6">
    <location>
        <position position="395"/>
    </location>
    <ligand>
        <name>Zn(2+)</name>
        <dbReference type="ChEBI" id="CHEBI:29105"/>
        <label>2</label>
        <note>catalytic</note>
    </ligand>
</feature>